<gene>
    <name evidence="1" type="ORF">BSK47_31305</name>
</gene>
<accession>A0AB36J3E8</accession>
<name>A0AB36J3E8_9BACL</name>
<evidence type="ECO:0000313" key="2">
    <source>
        <dbReference type="Proteomes" id="UP000187323"/>
    </source>
</evidence>
<dbReference type="RefSeq" id="WP_076138944.1">
    <property type="nucleotide sequence ID" value="NZ_MKQM01000081.1"/>
</dbReference>
<dbReference type="AlphaFoldDB" id="A0AB36J3E8"/>
<dbReference type="Proteomes" id="UP000187323">
    <property type="component" value="Unassembled WGS sequence"/>
</dbReference>
<dbReference type="EMBL" id="MPTO01000052">
    <property type="protein sequence ID" value="OME10108.1"/>
    <property type="molecule type" value="Genomic_DNA"/>
</dbReference>
<evidence type="ECO:0008006" key="3">
    <source>
        <dbReference type="Google" id="ProtNLM"/>
    </source>
</evidence>
<reference evidence="1 2" key="1">
    <citation type="submission" date="2016-10" db="EMBL/GenBank/DDBJ databases">
        <title>Paenibacillus species isolates.</title>
        <authorList>
            <person name="Beno S.M."/>
        </authorList>
    </citation>
    <scope>NUCLEOTIDE SEQUENCE [LARGE SCALE GENOMIC DNA]</scope>
    <source>
        <strain evidence="1 2">FSL H7-0918</strain>
    </source>
</reference>
<evidence type="ECO:0000313" key="1">
    <source>
        <dbReference type="EMBL" id="OME10108.1"/>
    </source>
</evidence>
<sequence>MGIWSFKEAAEVLELAESSARRWVYSLENAGYQFGRKEKRRKLTDEDMIALLKLKLLSQRMNLEEACAVVSDENINPERVVMIDSDYEVAEKEFEEELFKLDSSIFWEGGIQSIERVKEMWTILKQKEQHS</sequence>
<organism evidence="1 2">
    <name type="scientific">Paenibacillus odorifer</name>
    <dbReference type="NCBI Taxonomy" id="189426"/>
    <lineage>
        <taxon>Bacteria</taxon>
        <taxon>Bacillati</taxon>
        <taxon>Bacillota</taxon>
        <taxon>Bacilli</taxon>
        <taxon>Bacillales</taxon>
        <taxon>Paenibacillaceae</taxon>
        <taxon>Paenibacillus</taxon>
    </lineage>
</organism>
<protein>
    <recommendedName>
        <fullName evidence="3">Helix-turn-helix domain-containing protein</fullName>
    </recommendedName>
</protein>
<proteinExistence type="predicted"/>
<comment type="caution">
    <text evidence="1">The sequence shown here is derived from an EMBL/GenBank/DDBJ whole genome shotgun (WGS) entry which is preliminary data.</text>
</comment>